<evidence type="ECO:0000259" key="5">
    <source>
        <dbReference type="Pfam" id="PF03109"/>
    </source>
</evidence>
<dbReference type="GO" id="GO:0005524">
    <property type="term" value="F:ATP binding"/>
    <property type="evidence" value="ECO:0007669"/>
    <property type="project" value="UniProtKB-KW"/>
</dbReference>
<dbReference type="InterPro" id="IPR034646">
    <property type="entry name" value="ADCK3_dom"/>
</dbReference>
<dbReference type="InterPro" id="IPR004147">
    <property type="entry name" value="ABC1_dom"/>
</dbReference>
<reference evidence="7" key="1">
    <citation type="submission" date="2020-01" db="EMBL/GenBank/DDBJ databases">
        <title>Phosphoaccumulans saitamaens gen. nov., sp. nov., a polyphosphate accumulating bacterium isolated from surface river water.</title>
        <authorList>
            <person name="Watanabe K."/>
            <person name="Suda W."/>
        </authorList>
    </citation>
    <scope>NUCLEOTIDE SEQUENCE [LARGE SCALE GENOMIC DNA]</scope>
    <source>
        <strain evidence="7">ICHIAU1</strain>
    </source>
</reference>
<dbReference type="Proteomes" id="UP000463961">
    <property type="component" value="Chromosome"/>
</dbReference>
<feature type="domain" description="ABC1 atypical kinase-like" evidence="5">
    <location>
        <begin position="48"/>
        <end position="286"/>
    </location>
</feature>
<organism evidence="6 7">
    <name type="scientific">Fluviibacter phosphoraccumulans</name>
    <dbReference type="NCBI Taxonomy" id="1751046"/>
    <lineage>
        <taxon>Bacteria</taxon>
        <taxon>Pseudomonadati</taxon>
        <taxon>Pseudomonadota</taxon>
        <taxon>Betaproteobacteria</taxon>
        <taxon>Rhodocyclales</taxon>
        <taxon>Fluviibacteraceae</taxon>
        <taxon>Fluviibacter</taxon>
    </lineage>
</organism>
<dbReference type="SUPFAM" id="SSF56112">
    <property type="entry name" value="Protein kinase-like (PK-like)"/>
    <property type="match status" value="1"/>
</dbReference>
<dbReference type="Pfam" id="PF03109">
    <property type="entry name" value="ABC1"/>
    <property type="match status" value="1"/>
</dbReference>
<evidence type="ECO:0000256" key="3">
    <source>
        <dbReference type="ARBA" id="ARBA00022741"/>
    </source>
</evidence>
<gene>
    <name evidence="6" type="ORF">ICHIAU1_14830</name>
</gene>
<keyword evidence="4" id="KW-0067">ATP-binding</keyword>
<evidence type="ECO:0000313" key="6">
    <source>
        <dbReference type="EMBL" id="BBU69200.1"/>
    </source>
</evidence>
<dbReference type="InterPro" id="IPR011009">
    <property type="entry name" value="Kinase-like_dom_sf"/>
</dbReference>
<dbReference type="GO" id="GO:0006744">
    <property type="term" value="P:ubiquinone biosynthetic process"/>
    <property type="evidence" value="ECO:0007669"/>
    <property type="project" value="TreeGrafter"/>
</dbReference>
<name>A0A7R6R6Q2_9RHOO</name>
<evidence type="ECO:0000256" key="1">
    <source>
        <dbReference type="ARBA" id="ARBA00009670"/>
    </source>
</evidence>
<dbReference type="AlphaFoldDB" id="A0A7R6R6Q2"/>
<keyword evidence="2" id="KW-0808">Transferase</keyword>
<dbReference type="GO" id="GO:0016740">
    <property type="term" value="F:transferase activity"/>
    <property type="evidence" value="ECO:0007669"/>
    <property type="project" value="UniProtKB-KW"/>
</dbReference>
<evidence type="ECO:0000256" key="4">
    <source>
        <dbReference type="ARBA" id="ARBA00022840"/>
    </source>
</evidence>
<dbReference type="InterPro" id="IPR051409">
    <property type="entry name" value="Atypical_kinase_ADCK"/>
</dbReference>
<dbReference type="PANTHER" id="PTHR43851">
    <property type="match status" value="1"/>
</dbReference>
<keyword evidence="3" id="KW-0547">Nucleotide-binding</keyword>
<sequence>MLLTPANARRVADELSRLRGAAMKVGQLLSMDAGDLIPPALAEILARLRSDAFSMPMSQLVVILEQAWGKDWSEHFERFSFTPAAAASIGQVHEATTREGKRLAIKVQYPGVRESIDSDVDNVAALLRISGLLPAAFDLRSILDDAKQQLHAEADYRAEGAWLKTYADHLGPHAGFLIPELYGELATSNILAMTWVEGVSIESLVLESQSLRDRVAHQLFDLVFRELFDFKLTQSDPNFANYRFNRETQQLVLLDFGATRAILPSFSGSYRDLMHGAIRGDRQSMFAAAESIGYFNQDMTFEQRALVMDIFEMACEPLCCQGPYDFATSGLPRRMHDAGMALALDRDFWHTPPIDALFLHRKLAGTYLLAARIKARVDIGALAKAYL</sequence>
<accession>A0A7R6R6Q2</accession>
<proteinExistence type="inferred from homology"/>
<keyword evidence="7" id="KW-1185">Reference proteome</keyword>
<dbReference type="PANTHER" id="PTHR43851:SF3">
    <property type="entry name" value="COENZYME Q8"/>
    <property type="match status" value="1"/>
</dbReference>
<dbReference type="EMBL" id="AP022345">
    <property type="protein sequence ID" value="BBU69200.1"/>
    <property type="molecule type" value="Genomic_DNA"/>
</dbReference>
<comment type="similarity">
    <text evidence="1">Belongs to the protein kinase superfamily. ADCK protein kinase family.</text>
</comment>
<evidence type="ECO:0000256" key="2">
    <source>
        <dbReference type="ARBA" id="ARBA00022679"/>
    </source>
</evidence>
<evidence type="ECO:0000313" key="7">
    <source>
        <dbReference type="Proteomes" id="UP000463961"/>
    </source>
</evidence>
<protein>
    <submittedName>
        <fullName evidence="6">Ubiquinol-cytochrome c reductase</fullName>
    </submittedName>
</protein>
<dbReference type="CDD" id="cd13970">
    <property type="entry name" value="ABC1_ADCK3"/>
    <property type="match status" value="1"/>
</dbReference>